<organism evidence="4 5">
    <name type="scientific">Sediminibacterium roseum</name>
    <dbReference type="NCBI Taxonomy" id="1978412"/>
    <lineage>
        <taxon>Bacteria</taxon>
        <taxon>Pseudomonadati</taxon>
        <taxon>Bacteroidota</taxon>
        <taxon>Chitinophagia</taxon>
        <taxon>Chitinophagales</taxon>
        <taxon>Chitinophagaceae</taxon>
        <taxon>Sediminibacterium</taxon>
    </lineage>
</organism>
<feature type="modified residue" description="4-aspartylphosphate" evidence="2">
    <location>
        <position position="58"/>
    </location>
</feature>
<keyword evidence="5" id="KW-1185">Reference proteome</keyword>
<dbReference type="Proteomes" id="UP000753802">
    <property type="component" value="Unassembled WGS sequence"/>
</dbReference>
<dbReference type="RefSeq" id="WP_161818936.1">
    <property type="nucleotide sequence ID" value="NZ_JAACJS010000015.1"/>
</dbReference>
<comment type="caution">
    <text evidence="4">The sequence shown here is derived from an EMBL/GenBank/DDBJ whole genome shotgun (WGS) entry which is preliminary data.</text>
</comment>
<dbReference type="PROSITE" id="PS50110">
    <property type="entry name" value="RESPONSE_REGULATORY"/>
    <property type="match status" value="1"/>
</dbReference>
<dbReference type="SUPFAM" id="SSF52172">
    <property type="entry name" value="CheY-like"/>
    <property type="match status" value="1"/>
</dbReference>
<dbReference type="PANTHER" id="PTHR44591:SF3">
    <property type="entry name" value="RESPONSE REGULATORY DOMAIN-CONTAINING PROTEIN"/>
    <property type="match status" value="1"/>
</dbReference>
<dbReference type="InterPro" id="IPR050595">
    <property type="entry name" value="Bact_response_regulator"/>
</dbReference>
<reference evidence="4 5" key="1">
    <citation type="submission" date="2020-01" db="EMBL/GenBank/DDBJ databases">
        <title>Genome analysis.</title>
        <authorList>
            <person name="Wu S."/>
            <person name="Wang G."/>
        </authorList>
    </citation>
    <scope>NUCLEOTIDE SEQUENCE [LARGE SCALE GENOMIC DNA]</scope>
    <source>
        <strain evidence="4 5">SYL130</strain>
    </source>
</reference>
<dbReference type="InterPro" id="IPR011006">
    <property type="entry name" value="CheY-like_superfamily"/>
</dbReference>
<evidence type="ECO:0000256" key="2">
    <source>
        <dbReference type="PROSITE-ProRule" id="PRU00169"/>
    </source>
</evidence>
<dbReference type="InterPro" id="IPR001789">
    <property type="entry name" value="Sig_transdc_resp-reg_receiver"/>
</dbReference>
<evidence type="ECO:0000259" key="3">
    <source>
        <dbReference type="PROSITE" id="PS50110"/>
    </source>
</evidence>
<dbReference type="Gene3D" id="3.40.50.2300">
    <property type="match status" value="1"/>
</dbReference>
<dbReference type="PANTHER" id="PTHR44591">
    <property type="entry name" value="STRESS RESPONSE REGULATOR PROTEIN 1"/>
    <property type="match status" value="1"/>
</dbReference>
<protein>
    <submittedName>
        <fullName evidence="4">Response regulator</fullName>
    </submittedName>
</protein>
<dbReference type="Pfam" id="PF00072">
    <property type="entry name" value="Response_reg"/>
    <property type="match status" value="1"/>
</dbReference>
<dbReference type="EMBL" id="JAACJS010000015">
    <property type="protein sequence ID" value="NCI50618.1"/>
    <property type="molecule type" value="Genomic_DNA"/>
</dbReference>
<sequence length="131" mass="14859">MNTNGLKVLLIDDTVMILQRLQSLLAEVKQVSRTESATSAEEALVLMDGYQPDVMVLDINMPGMGGIEMLRKLNVKQMIKPVVIMLTNNTFAGYRDECMRLGADYFLDKSRDFLMIPSIVEKVQERNVLQF</sequence>
<dbReference type="SMART" id="SM00448">
    <property type="entry name" value="REC"/>
    <property type="match status" value="1"/>
</dbReference>
<evidence type="ECO:0000256" key="1">
    <source>
        <dbReference type="ARBA" id="ARBA00022553"/>
    </source>
</evidence>
<proteinExistence type="predicted"/>
<accession>A0ABW9ZZK9</accession>
<evidence type="ECO:0000313" key="4">
    <source>
        <dbReference type="EMBL" id="NCI50618.1"/>
    </source>
</evidence>
<keyword evidence="1 2" id="KW-0597">Phosphoprotein</keyword>
<evidence type="ECO:0000313" key="5">
    <source>
        <dbReference type="Proteomes" id="UP000753802"/>
    </source>
</evidence>
<feature type="domain" description="Response regulatory" evidence="3">
    <location>
        <begin position="7"/>
        <end position="124"/>
    </location>
</feature>
<name>A0ABW9ZZK9_9BACT</name>
<gene>
    <name evidence="4" type="ORF">GWC95_11835</name>
</gene>
<dbReference type="CDD" id="cd00156">
    <property type="entry name" value="REC"/>
    <property type="match status" value="1"/>
</dbReference>